<dbReference type="PROSITE" id="PS00432">
    <property type="entry name" value="ACTINS_2"/>
    <property type="match status" value="1"/>
</dbReference>
<dbReference type="VEuPathDB" id="PiroplasmaDB:TA19355"/>
<dbReference type="Gene3D" id="3.90.640.10">
    <property type="entry name" value="Actin, Chain A, domain 4"/>
    <property type="match status" value="2"/>
</dbReference>
<keyword evidence="3" id="KW-0378">Hydrolase</keyword>
<evidence type="ECO:0000256" key="5">
    <source>
        <dbReference type="ARBA" id="ARBA00049360"/>
    </source>
</evidence>
<evidence type="ECO:0000313" key="8">
    <source>
        <dbReference type="EMBL" id="SVP89549.1"/>
    </source>
</evidence>
<evidence type="ECO:0000256" key="2">
    <source>
        <dbReference type="ARBA" id="ARBA00022741"/>
    </source>
</evidence>
<dbReference type="EMBL" id="UIVS01000001">
    <property type="protein sequence ID" value="SVP89549.1"/>
    <property type="molecule type" value="Genomic_DNA"/>
</dbReference>
<evidence type="ECO:0000256" key="3">
    <source>
        <dbReference type="ARBA" id="ARBA00022801"/>
    </source>
</evidence>
<dbReference type="FunFam" id="3.30.420.40:FF:000058">
    <property type="entry name" value="Putative actin-related protein 5"/>
    <property type="match status" value="1"/>
</dbReference>
<evidence type="ECO:0000313" key="7">
    <source>
        <dbReference type="EMBL" id="SVP88381.1"/>
    </source>
</evidence>
<accession>A0A3B0MWJ8</accession>
<comment type="similarity">
    <text evidence="1 6">Belongs to the actin family.</text>
</comment>
<proteinExistence type="inferred from homology"/>
<comment type="catalytic activity">
    <reaction evidence="5">
        <text>ATP + H2O = ADP + phosphate + H(+)</text>
        <dbReference type="Rhea" id="RHEA:13065"/>
        <dbReference type="ChEBI" id="CHEBI:15377"/>
        <dbReference type="ChEBI" id="CHEBI:15378"/>
        <dbReference type="ChEBI" id="CHEBI:30616"/>
        <dbReference type="ChEBI" id="CHEBI:43474"/>
        <dbReference type="ChEBI" id="CHEBI:456216"/>
    </reaction>
</comment>
<dbReference type="InterPro" id="IPR004000">
    <property type="entry name" value="Actin"/>
</dbReference>
<keyword evidence="4" id="KW-0067">ATP-binding</keyword>
<evidence type="ECO:0000256" key="1">
    <source>
        <dbReference type="ARBA" id="ARBA00006752"/>
    </source>
</evidence>
<sequence length="538" mass="58916">MNWKGPYVGALVLDVGHSTIRAGYSGESLPSQLWSSSVGIGSGADVFPVIPGSRYRIKSVEHIKYYDTESNGIVVNRNAYARAVRGTLSGRVYDKAMIEHLKGSCNGNDFEEVSLLVGAHKHDGECWDNFSNYMISGDNLDKIPERDVLTPSNVVDFIHSFNSVSSGLSEVTGSRPVFIVEGNESTKKNRMVQTEVLFEELGVPGLYFGHGGQLASYSLGLFSSVVIDIGSSTTSVTFLADDEVIGWKEHSVGGDHVDSIILNLLAGTSESNFSYIMNHPEYNLGVSTLSKISVNDATEIGNRQFNKEMSLDVYNIHHDVRTLKESILRVSPVPLVVDSELNMTAQLPDGEAFELSDEGSKLRLNSKGKGLMPEIPLDAKTIISLDRINPFQLVGISCEVLFNPQIAYVPKFIDLGSFRGVVPICEDLLRDNSTYRRDIFGQIVLVGGFSGASGLQERLTMEMNRASGKSPQESTLSGTKCKFVTFNSKQASRHASWIGASILSSLGSFHKCWISRLEYNEHGPNIANRKGPTFSYNK</sequence>
<dbReference type="SUPFAM" id="SSF53067">
    <property type="entry name" value="Actin-like ATPase domain"/>
    <property type="match status" value="2"/>
</dbReference>
<protein>
    <submittedName>
        <fullName evidence="8">Actin-related protein, putative</fullName>
    </submittedName>
</protein>
<organism evidence="8">
    <name type="scientific">Theileria annulata</name>
    <dbReference type="NCBI Taxonomy" id="5874"/>
    <lineage>
        <taxon>Eukaryota</taxon>
        <taxon>Sar</taxon>
        <taxon>Alveolata</taxon>
        <taxon>Apicomplexa</taxon>
        <taxon>Aconoidasida</taxon>
        <taxon>Piroplasmida</taxon>
        <taxon>Theileriidae</taxon>
        <taxon>Theileria</taxon>
    </lineage>
</organism>
<dbReference type="GO" id="GO:0005524">
    <property type="term" value="F:ATP binding"/>
    <property type="evidence" value="ECO:0007669"/>
    <property type="project" value="UniProtKB-KW"/>
</dbReference>
<dbReference type="PANTHER" id="PTHR11937">
    <property type="entry name" value="ACTIN"/>
    <property type="match status" value="1"/>
</dbReference>
<gene>
    <name evidence="7" type="ORF">TAT_000024500</name>
    <name evidence="8" type="ORF">TAV_000024400</name>
</gene>
<dbReference type="AlphaFoldDB" id="A0A3B0MWJ8"/>
<dbReference type="Pfam" id="PF00022">
    <property type="entry name" value="Actin"/>
    <property type="match status" value="1"/>
</dbReference>
<dbReference type="EMBL" id="UIVT01000001">
    <property type="protein sequence ID" value="SVP88381.1"/>
    <property type="molecule type" value="Genomic_DNA"/>
</dbReference>
<dbReference type="SMART" id="SM00268">
    <property type="entry name" value="ACTIN"/>
    <property type="match status" value="1"/>
</dbReference>
<dbReference type="Gene3D" id="3.30.420.40">
    <property type="match status" value="4"/>
</dbReference>
<dbReference type="InterPro" id="IPR043129">
    <property type="entry name" value="ATPase_NBD"/>
</dbReference>
<evidence type="ECO:0000256" key="4">
    <source>
        <dbReference type="ARBA" id="ARBA00022840"/>
    </source>
</evidence>
<keyword evidence="2" id="KW-0547">Nucleotide-binding</keyword>
<name>A0A3B0MWJ8_THEAN</name>
<dbReference type="GO" id="GO:0016787">
    <property type="term" value="F:hydrolase activity"/>
    <property type="evidence" value="ECO:0007669"/>
    <property type="project" value="UniProtKB-KW"/>
</dbReference>
<dbReference type="InterPro" id="IPR004001">
    <property type="entry name" value="Actin_CS"/>
</dbReference>
<reference evidence="8" key="1">
    <citation type="submission" date="2018-07" db="EMBL/GenBank/DDBJ databases">
        <authorList>
            <person name="Quirk P.G."/>
            <person name="Krulwich T.A."/>
        </authorList>
    </citation>
    <scope>NUCLEOTIDE SEQUENCE</scope>
    <source>
        <strain evidence="8">Anand</strain>
    </source>
</reference>
<evidence type="ECO:0000256" key="6">
    <source>
        <dbReference type="RuleBase" id="RU000487"/>
    </source>
</evidence>